<dbReference type="RefSeq" id="WP_318102091.1">
    <property type="nucleotide sequence ID" value="NZ_CP137573.1"/>
</dbReference>
<sequence length="248" mass="24660">MRTPLSEPVPATVAGTGVVRPVVRSVVLINPNTSKATTAMMTAIASRALGPAGVPVRGVTVARGPRMLTDPAALAAAAPEVVAAGLRAVATGDCAALIVAAFGDPGAAELRARVGVPVVGLAEASLAEAAAGGARFGVATTTPALADAIAARVAELGLADRYTGIRLTEGDPHELSADPESLRERLAEAVRRSLQDDGATRVVIGGGPLGDAAAALRTRFHAPVIAPIPAACRSVLRQLPDDGAGSTG</sequence>
<name>A0ABZ0LNZ7_9ACTN</name>
<dbReference type="Gene3D" id="3.40.50.12500">
    <property type="match status" value="1"/>
</dbReference>
<keyword evidence="3" id="KW-1185">Reference proteome</keyword>
<dbReference type="PANTHER" id="PTHR28047:SF5">
    <property type="entry name" value="PROTEIN DCG1"/>
    <property type="match status" value="1"/>
</dbReference>
<dbReference type="InterPro" id="IPR015942">
    <property type="entry name" value="Asp/Glu/hydantoin_racemase"/>
</dbReference>
<comment type="similarity">
    <text evidence="1">Belongs to the HyuE racemase family.</text>
</comment>
<evidence type="ECO:0000313" key="3">
    <source>
        <dbReference type="Proteomes" id="UP001301731"/>
    </source>
</evidence>
<evidence type="ECO:0000313" key="2">
    <source>
        <dbReference type="EMBL" id="WOX21237.1"/>
    </source>
</evidence>
<dbReference type="InterPro" id="IPR053714">
    <property type="entry name" value="Iso_Racemase_Enz_sf"/>
</dbReference>
<protein>
    <submittedName>
        <fullName evidence="2">Aspartate/glutamate racemase family protein</fullName>
    </submittedName>
</protein>
<accession>A0ABZ0LNZ7</accession>
<dbReference type="PANTHER" id="PTHR28047">
    <property type="entry name" value="PROTEIN DCG1"/>
    <property type="match status" value="1"/>
</dbReference>
<dbReference type="Proteomes" id="UP001301731">
    <property type="component" value="Chromosome"/>
</dbReference>
<reference evidence="2 3" key="1">
    <citation type="submission" date="2023-10" db="EMBL/GenBank/DDBJ databases">
        <title>The genome sequence of Streptomyces sp. HUAS YS2.</title>
        <authorList>
            <person name="Mo P."/>
        </authorList>
    </citation>
    <scope>NUCLEOTIDE SEQUENCE [LARGE SCALE GENOMIC DNA]</scope>
    <source>
        <strain evidence="2 3">HUAS YS2</strain>
    </source>
</reference>
<evidence type="ECO:0000256" key="1">
    <source>
        <dbReference type="ARBA" id="ARBA00038414"/>
    </source>
</evidence>
<dbReference type="Pfam" id="PF01177">
    <property type="entry name" value="Asp_Glu_race"/>
    <property type="match status" value="1"/>
</dbReference>
<dbReference type="EMBL" id="CP137573">
    <property type="protein sequence ID" value="WOX21237.1"/>
    <property type="molecule type" value="Genomic_DNA"/>
</dbReference>
<dbReference type="InterPro" id="IPR052186">
    <property type="entry name" value="Hydantoin_racemase-like"/>
</dbReference>
<organism evidence="2 3">
    <name type="scientific">Streptomyces solicathayae</name>
    <dbReference type="NCBI Taxonomy" id="3081768"/>
    <lineage>
        <taxon>Bacteria</taxon>
        <taxon>Bacillati</taxon>
        <taxon>Actinomycetota</taxon>
        <taxon>Actinomycetes</taxon>
        <taxon>Kitasatosporales</taxon>
        <taxon>Streptomycetaceae</taxon>
        <taxon>Streptomyces</taxon>
    </lineage>
</organism>
<gene>
    <name evidence="2" type="ORF">R2D22_07500</name>
</gene>
<proteinExistence type="inferred from homology"/>